<keyword evidence="16" id="KW-1185">Reference proteome</keyword>
<comment type="cofactor">
    <cofactor evidence="13">
        <name>Mg(2+)</name>
        <dbReference type="ChEBI" id="CHEBI:18420"/>
    </cofactor>
    <text evidence="13">Binds 2 Mg(2+) ion per subunit.</text>
</comment>
<comment type="function">
    <text evidence="13">The RuvA-RuvB-RuvC complex processes Holliday junction (HJ) DNA during genetic recombination and DNA repair. Endonuclease that resolves HJ intermediates. Cleaves cruciform DNA by making single-stranded nicks across the HJ at symmetrical positions within the homologous arms, yielding a 5'-phosphate and a 3'-hydroxyl group; requires a central core of homology in the junction. The consensus cleavage sequence is 5'-(A/T)TT(C/G)-3'. Cleavage occurs on the 3'-side of the TT dinucleotide at the point of strand exchange. HJ branch migration catalyzed by RuvA-RuvB allows RuvC to scan DNA until it finds its consensus sequence, where it cleaves and resolves the cruciform DNA.</text>
</comment>
<dbReference type="CDD" id="cd16962">
    <property type="entry name" value="RuvC"/>
    <property type="match status" value="1"/>
</dbReference>
<evidence type="ECO:0000256" key="7">
    <source>
        <dbReference type="ARBA" id="ARBA00022801"/>
    </source>
</evidence>
<dbReference type="GO" id="GO:0008821">
    <property type="term" value="F:crossover junction DNA endonuclease activity"/>
    <property type="evidence" value="ECO:0007669"/>
    <property type="project" value="UniProtKB-UniRule"/>
</dbReference>
<evidence type="ECO:0000256" key="8">
    <source>
        <dbReference type="ARBA" id="ARBA00022842"/>
    </source>
</evidence>
<evidence type="ECO:0000256" key="11">
    <source>
        <dbReference type="ARBA" id="ARBA00023204"/>
    </source>
</evidence>
<name>A0A8J3DEW6_9BACT</name>
<feature type="binding site" evidence="13">
    <location>
        <position position="181"/>
    </location>
    <ligand>
        <name>Mg(2+)</name>
        <dbReference type="ChEBI" id="CHEBI:18420"/>
        <label>1</label>
    </ligand>
</feature>
<proteinExistence type="inferred from homology"/>
<comment type="caution">
    <text evidence="15">The sequence shown here is derived from an EMBL/GenBank/DDBJ whole genome shotgun (WGS) entry which is preliminary data.</text>
</comment>
<evidence type="ECO:0000256" key="5">
    <source>
        <dbReference type="ARBA" id="ARBA00022759"/>
    </source>
</evidence>
<keyword evidence="3 13" id="KW-0540">Nuclease</keyword>
<keyword evidence="10 13" id="KW-0233">DNA recombination</keyword>
<dbReference type="Proteomes" id="UP000642829">
    <property type="component" value="Unassembled WGS sequence"/>
</dbReference>
<evidence type="ECO:0000313" key="15">
    <source>
        <dbReference type="EMBL" id="GHB92761.1"/>
    </source>
</evidence>
<evidence type="ECO:0000256" key="12">
    <source>
        <dbReference type="ARBA" id="ARBA00029354"/>
    </source>
</evidence>
<comment type="catalytic activity">
    <reaction evidence="12 13">
        <text>Endonucleolytic cleavage at a junction such as a reciprocal single-stranded crossover between two homologous DNA duplexes (Holliday junction).</text>
        <dbReference type="EC" id="3.1.21.10"/>
    </reaction>
</comment>
<reference evidence="15" key="2">
    <citation type="submission" date="2020-09" db="EMBL/GenBank/DDBJ databases">
        <authorList>
            <person name="Sun Q."/>
            <person name="Kim S."/>
        </authorList>
    </citation>
    <scope>NUCLEOTIDE SEQUENCE</scope>
    <source>
        <strain evidence="15">KCTC 12870</strain>
    </source>
</reference>
<keyword evidence="7 13" id="KW-0378">Hydrolase</keyword>
<feature type="binding site" evidence="13">
    <location>
        <position position="109"/>
    </location>
    <ligand>
        <name>Mg(2+)</name>
        <dbReference type="ChEBI" id="CHEBI:18420"/>
        <label>2</label>
    </ligand>
</feature>
<dbReference type="Pfam" id="PF02075">
    <property type="entry name" value="RuvC"/>
    <property type="match status" value="1"/>
</dbReference>
<evidence type="ECO:0000256" key="1">
    <source>
        <dbReference type="ARBA" id="ARBA00009518"/>
    </source>
</evidence>
<dbReference type="SUPFAM" id="SSF53098">
    <property type="entry name" value="Ribonuclease H-like"/>
    <property type="match status" value="1"/>
</dbReference>
<comment type="similarity">
    <text evidence="1 13">Belongs to the RuvC family.</text>
</comment>
<dbReference type="GO" id="GO:0048476">
    <property type="term" value="C:Holliday junction resolvase complex"/>
    <property type="evidence" value="ECO:0007669"/>
    <property type="project" value="UniProtKB-UniRule"/>
</dbReference>
<evidence type="ECO:0000256" key="2">
    <source>
        <dbReference type="ARBA" id="ARBA00022490"/>
    </source>
</evidence>
<dbReference type="HAMAP" id="MF_00034">
    <property type="entry name" value="RuvC"/>
    <property type="match status" value="1"/>
</dbReference>
<dbReference type="PANTHER" id="PTHR30194">
    <property type="entry name" value="CROSSOVER JUNCTION ENDODEOXYRIBONUCLEASE RUVC"/>
    <property type="match status" value="1"/>
</dbReference>
<evidence type="ECO:0000256" key="4">
    <source>
        <dbReference type="ARBA" id="ARBA00022723"/>
    </source>
</evidence>
<keyword evidence="8 13" id="KW-0460">Magnesium</keyword>
<comment type="subunit">
    <text evidence="13">Homodimer which binds Holliday junction (HJ) DNA. The HJ becomes 2-fold symmetrical on binding to RuvC with unstacked arms; it has a different conformation from HJ DNA in complex with RuvA. In the full resolvosome a probable DNA-RuvA(4)-RuvB(12)-RuvC(2) complex forms which resolves the HJ.</text>
</comment>
<keyword evidence="4 13" id="KW-0479">Metal-binding</keyword>
<dbReference type="RefSeq" id="WP_189511522.1">
    <property type="nucleotide sequence ID" value="NZ_BMXG01000002.1"/>
</dbReference>
<protein>
    <recommendedName>
        <fullName evidence="13 14">Crossover junction endodeoxyribonuclease RuvC</fullName>
        <ecNumber evidence="13 14">3.1.21.10</ecNumber>
    </recommendedName>
    <alternativeName>
        <fullName evidence="13">Holliday junction nuclease RuvC</fullName>
    </alternativeName>
    <alternativeName>
        <fullName evidence="13">Holliday junction resolvase RuvC</fullName>
    </alternativeName>
</protein>
<keyword evidence="11 13" id="KW-0234">DNA repair</keyword>
<dbReference type="Gene3D" id="3.30.420.10">
    <property type="entry name" value="Ribonuclease H-like superfamily/Ribonuclease H"/>
    <property type="match status" value="1"/>
</dbReference>
<dbReference type="GO" id="GO:0000287">
    <property type="term" value="F:magnesium ion binding"/>
    <property type="evidence" value="ECO:0007669"/>
    <property type="project" value="UniProtKB-UniRule"/>
</dbReference>
<evidence type="ECO:0000256" key="10">
    <source>
        <dbReference type="ARBA" id="ARBA00023172"/>
    </source>
</evidence>
<reference evidence="15" key="1">
    <citation type="journal article" date="2014" name="Int. J. Syst. Evol. Microbiol.">
        <title>Complete genome sequence of Corynebacterium casei LMG S-19264T (=DSM 44701T), isolated from a smear-ripened cheese.</title>
        <authorList>
            <consortium name="US DOE Joint Genome Institute (JGI-PGF)"/>
            <person name="Walter F."/>
            <person name="Albersmeier A."/>
            <person name="Kalinowski J."/>
            <person name="Ruckert C."/>
        </authorList>
    </citation>
    <scope>NUCLEOTIDE SEQUENCE</scope>
    <source>
        <strain evidence="15">KCTC 12870</strain>
    </source>
</reference>
<dbReference type="NCBIfam" id="TIGR00228">
    <property type="entry name" value="ruvC"/>
    <property type="match status" value="1"/>
</dbReference>
<dbReference type="PRINTS" id="PR00696">
    <property type="entry name" value="RSOLVASERUVC"/>
</dbReference>
<evidence type="ECO:0000256" key="14">
    <source>
        <dbReference type="NCBIfam" id="TIGR00228"/>
    </source>
</evidence>
<dbReference type="InterPro" id="IPR012337">
    <property type="entry name" value="RNaseH-like_sf"/>
</dbReference>
<keyword evidence="2 13" id="KW-0963">Cytoplasm</keyword>
<evidence type="ECO:0000256" key="13">
    <source>
        <dbReference type="HAMAP-Rule" id="MF_00034"/>
    </source>
</evidence>
<feature type="binding site" evidence="13">
    <location>
        <position position="48"/>
    </location>
    <ligand>
        <name>Mg(2+)</name>
        <dbReference type="ChEBI" id="CHEBI:18420"/>
        <label>1</label>
    </ligand>
</feature>
<dbReference type="FunFam" id="3.30.420.10:FF:000002">
    <property type="entry name" value="Crossover junction endodeoxyribonuclease RuvC"/>
    <property type="match status" value="1"/>
</dbReference>
<dbReference type="EC" id="3.1.21.10" evidence="13 14"/>
<feature type="active site" evidence="13">
    <location>
        <position position="48"/>
    </location>
</feature>
<keyword evidence="6 13" id="KW-0227">DNA damage</keyword>
<dbReference type="GO" id="GO:0003677">
    <property type="term" value="F:DNA binding"/>
    <property type="evidence" value="ECO:0007669"/>
    <property type="project" value="UniProtKB-KW"/>
</dbReference>
<sequence>MGRKSARSLWSAKLAGQGVASPESSDAAVEQHFAARREPFDGLVLGVDPSLRGTGLAVVSFTPGQQAKLVGSRTLKFKPAISKTECLGEIARAVTEILDAEPITCVALEQTIYVQNFQTAQILGMARGAAIAVAAMRGLPIHEYAPLRIKQAVVGYGRASKEQVAAMVRQQLGLLADLPLDEADAAATAICHALTGPR</sequence>
<feature type="active site" evidence="13">
    <location>
        <position position="109"/>
    </location>
</feature>
<dbReference type="GO" id="GO:0006281">
    <property type="term" value="P:DNA repair"/>
    <property type="evidence" value="ECO:0007669"/>
    <property type="project" value="UniProtKB-UniRule"/>
</dbReference>
<keyword evidence="5 13" id="KW-0255">Endonuclease</keyword>
<feature type="active site" evidence="13">
    <location>
        <position position="181"/>
    </location>
</feature>
<comment type="subcellular location">
    <subcellularLocation>
        <location evidence="13">Cytoplasm</location>
    </subcellularLocation>
</comment>
<dbReference type="GO" id="GO:0005737">
    <property type="term" value="C:cytoplasm"/>
    <property type="evidence" value="ECO:0007669"/>
    <property type="project" value="UniProtKB-SubCell"/>
</dbReference>
<dbReference type="EMBL" id="BMXG01000002">
    <property type="protein sequence ID" value="GHB92761.1"/>
    <property type="molecule type" value="Genomic_DNA"/>
</dbReference>
<organism evidence="15 16">
    <name type="scientific">Cerasicoccus arenae</name>
    <dbReference type="NCBI Taxonomy" id="424488"/>
    <lineage>
        <taxon>Bacteria</taxon>
        <taxon>Pseudomonadati</taxon>
        <taxon>Verrucomicrobiota</taxon>
        <taxon>Opitutia</taxon>
        <taxon>Puniceicoccales</taxon>
        <taxon>Cerasicoccaceae</taxon>
        <taxon>Cerasicoccus</taxon>
    </lineage>
</organism>
<evidence type="ECO:0000256" key="3">
    <source>
        <dbReference type="ARBA" id="ARBA00022722"/>
    </source>
</evidence>
<evidence type="ECO:0000256" key="9">
    <source>
        <dbReference type="ARBA" id="ARBA00023125"/>
    </source>
</evidence>
<accession>A0A8J3DEW6</accession>
<evidence type="ECO:0000256" key="6">
    <source>
        <dbReference type="ARBA" id="ARBA00022763"/>
    </source>
</evidence>
<dbReference type="InterPro" id="IPR036397">
    <property type="entry name" value="RNaseH_sf"/>
</dbReference>
<keyword evidence="9 13" id="KW-0238">DNA-binding</keyword>
<dbReference type="PANTHER" id="PTHR30194:SF3">
    <property type="entry name" value="CROSSOVER JUNCTION ENDODEOXYRIBONUCLEASE RUVC"/>
    <property type="match status" value="1"/>
</dbReference>
<dbReference type="GO" id="GO:0006310">
    <property type="term" value="P:DNA recombination"/>
    <property type="evidence" value="ECO:0007669"/>
    <property type="project" value="UniProtKB-UniRule"/>
</dbReference>
<dbReference type="AlphaFoldDB" id="A0A8J3DEW6"/>
<dbReference type="InterPro" id="IPR002176">
    <property type="entry name" value="X-over_junc_endoDNase_RuvC"/>
</dbReference>
<gene>
    <name evidence="13 15" type="primary">ruvC</name>
    <name evidence="15" type="ORF">GCM10007047_05010</name>
</gene>
<evidence type="ECO:0000313" key="16">
    <source>
        <dbReference type="Proteomes" id="UP000642829"/>
    </source>
</evidence>